<dbReference type="AlphaFoldDB" id="A0A060CA23"/>
<accession>A0A060CA23</accession>
<evidence type="ECO:0000313" key="1">
    <source>
        <dbReference type="EMBL" id="AIA89581.1"/>
    </source>
</evidence>
<name>A0A060CA23_9BACI</name>
<sequence>ATPLAAYAKGTDDHKGGMAVVGDGGRKEVILTPSGEAYLTPSTPVLVDIPMHSKVIPDAEEYYRNARIRSDIGLMMKQAELDNEPFIVNVNNDFSRLEKKMDAISQSNDKMM</sequence>
<feature type="non-terminal residue" evidence="1">
    <location>
        <position position="112"/>
    </location>
</feature>
<proteinExistence type="predicted"/>
<protein>
    <submittedName>
        <fullName evidence="1">CAZy families GH23 protein</fullName>
    </submittedName>
</protein>
<feature type="non-terminal residue" evidence="1">
    <location>
        <position position="1"/>
    </location>
</feature>
<dbReference type="EMBL" id="KF122285">
    <property type="protein sequence ID" value="AIA89581.1"/>
    <property type="molecule type" value="Genomic_DNA"/>
</dbReference>
<reference evidence="1" key="1">
    <citation type="journal article" date="2013" name="Environ. Microbiol.">
        <title>Seasonally variable intestinal metagenomes of the red palm weevil (Rhynchophorus ferrugineus).</title>
        <authorList>
            <person name="Jia S."/>
            <person name="Zhang X."/>
            <person name="Zhang G."/>
            <person name="Yin A."/>
            <person name="Zhang S."/>
            <person name="Li F."/>
            <person name="Wang L."/>
            <person name="Zhao D."/>
            <person name="Yun Q."/>
            <person name="Tala"/>
            <person name="Wang J."/>
            <person name="Sun G."/>
            <person name="Baabdullah M."/>
            <person name="Yu X."/>
            <person name="Hu S."/>
            <person name="Al-Mssallem I.S."/>
            <person name="Yu J."/>
        </authorList>
    </citation>
    <scope>NUCLEOTIDE SEQUENCE</scope>
</reference>
<organism evidence="1">
    <name type="scientific">uncultured Bacillus sp</name>
    <dbReference type="NCBI Taxonomy" id="83428"/>
    <lineage>
        <taxon>Bacteria</taxon>
        <taxon>Bacillati</taxon>
        <taxon>Bacillota</taxon>
        <taxon>Bacilli</taxon>
        <taxon>Bacillales</taxon>
        <taxon>Bacillaceae</taxon>
        <taxon>Bacillus</taxon>
        <taxon>environmental samples</taxon>
    </lineage>
</organism>